<proteinExistence type="predicted"/>
<dbReference type="KEGG" id="cim:CIMG_13429"/>
<dbReference type="AlphaFoldDB" id="J3KEZ6"/>
<organism evidence="1 2">
    <name type="scientific">Coccidioides immitis (strain RS)</name>
    <name type="common">Valley fever fungus</name>
    <dbReference type="NCBI Taxonomy" id="246410"/>
    <lineage>
        <taxon>Eukaryota</taxon>
        <taxon>Fungi</taxon>
        <taxon>Dikarya</taxon>
        <taxon>Ascomycota</taxon>
        <taxon>Pezizomycotina</taxon>
        <taxon>Eurotiomycetes</taxon>
        <taxon>Eurotiomycetidae</taxon>
        <taxon>Onygenales</taxon>
        <taxon>Onygenaceae</taxon>
        <taxon>Coccidioides</taxon>
    </lineage>
</organism>
<dbReference type="RefSeq" id="XP_001245718.2">
    <property type="nucleotide sequence ID" value="XM_001245717.2"/>
</dbReference>
<dbReference type="GeneID" id="24165056"/>
<gene>
    <name evidence="1" type="ORF">CIMG_13429</name>
</gene>
<dbReference type="Proteomes" id="UP000001261">
    <property type="component" value="Unassembled WGS sequence"/>
</dbReference>
<dbReference type="VEuPathDB" id="FungiDB:CIMG_13429"/>
<evidence type="ECO:0000313" key="1">
    <source>
        <dbReference type="EMBL" id="EAS34135.3"/>
    </source>
</evidence>
<keyword evidence="2" id="KW-1185">Reference proteome</keyword>
<reference evidence="2" key="2">
    <citation type="journal article" date="2010" name="Genome Res.">
        <title>Population genomic sequencing of Coccidioides fungi reveals recent hybridization and transposon control.</title>
        <authorList>
            <person name="Neafsey D.E."/>
            <person name="Barker B.M."/>
            <person name="Sharpton T.J."/>
            <person name="Stajich J.E."/>
            <person name="Park D.J."/>
            <person name="Whiston E."/>
            <person name="Hung C.-Y."/>
            <person name="McMahan C."/>
            <person name="White J."/>
            <person name="Sykes S."/>
            <person name="Heiman D."/>
            <person name="Young S."/>
            <person name="Zeng Q."/>
            <person name="Abouelleil A."/>
            <person name="Aftuck L."/>
            <person name="Bessette D."/>
            <person name="Brown A."/>
            <person name="FitzGerald M."/>
            <person name="Lui A."/>
            <person name="Macdonald J.P."/>
            <person name="Priest M."/>
            <person name="Orbach M.J."/>
            <person name="Galgiani J.N."/>
            <person name="Kirkland T.N."/>
            <person name="Cole G.T."/>
            <person name="Birren B.W."/>
            <person name="Henn M.R."/>
            <person name="Taylor J.W."/>
            <person name="Rounsley S.D."/>
        </authorList>
    </citation>
    <scope>GENOME REANNOTATION</scope>
    <source>
        <strain evidence="2">RS</strain>
    </source>
</reference>
<sequence length="163" mass="19014">MQESFRYTLLLLLEEAFTNNKLFLIQYISNLYKYCPTLFTDLLQLNINLHEDEFEVSDTEDKDITDEYSSNLWIQQSTEKMVPVLDIPNVQLSVLLNLHSFLQKLQNVDLEGSNYTIIELPTIKKLSLYVIPISEVLDASSNLVFSSQDSRTFLLYIWDVSFL</sequence>
<name>J3KEZ6_COCIM</name>
<accession>J3KEZ6</accession>
<protein>
    <submittedName>
        <fullName evidence="1">Uncharacterized protein</fullName>
    </submittedName>
</protein>
<evidence type="ECO:0000313" key="2">
    <source>
        <dbReference type="Proteomes" id="UP000001261"/>
    </source>
</evidence>
<reference evidence="2" key="1">
    <citation type="journal article" date="2009" name="Genome Res.">
        <title>Comparative genomic analyses of the human fungal pathogens Coccidioides and their relatives.</title>
        <authorList>
            <person name="Sharpton T.J."/>
            <person name="Stajich J.E."/>
            <person name="Rounsley S.D."/>
            <person name="Gardner M.J."/>
            <person name="Wortman J.R."/>
            <person name="Jordar V.S."/>
            <person name="Maiti R."/>
            <person name="Kodira C.D."/>
            <person name="Neafsey D.E."/>
            <person name="Zeng Q."/>
            <person name="Hung C.-Y."/>
            <person name="McMahan C."/>
            <person name="Muszewska A."/>
            <person name="Grynberg M."/>
            <person name="Mandel M.A."/>
            <person name="Kellner E.M."/>
            <person name="Barker B.M."/>
            <person name="Galgiani J.N."/>
            <person name="Orbach M.J."/>
            <person name="Kirkland T.N."/>
            <person name="Cole G.T."/>
            <person name="Henn M.R."/>
            <person name="Birren B.W."/>
            <person name="Taylor J.W."/>
        </authorList>
    </citation>
    <scope>NUCLEOTIDE SEQUENCE [LARGE SCALE GENOMIC DNA]</scope>
    <source>
        <strain evidence="2">RS</strain>
    </source>
</reference>
<dbReference type="InParanoid" id="J3KEZ6"/>
<dbReference type="EMBL" id="GG704914">
    <property type="protein sequence ID" value="EAS34135.3"/>
    <property type="molecule type" value="Genomic_DNA"/>
</dbReference>